<evidence type="ECO:0000313" key="2">
    <source>
        <dbReference type="EMBL" id="AKF25333.1"/>
    </source>
</evidence>
<name>A0A7U4RQX5_9BACT</name>
<accession>A0A7U4RQX5</accession>
<reference evidence="2 3" key="1">
    <citation type="submission" date="2015-04" db="EMBL/GenBank/DDBJ databases">
        <title>Complete genome sequence of Sulfurovum lithotrophicum ATCC BAA-797T.</title>
        <authorList>
            <person name="Ahn J."/>
            <person name="Park G."/>
            <person name="Jeon W."/>
            <person name="Jang Y."/>
            <person name="Jang M."/>
            <person name="Lee H."/>
            <person name="Lee H."/>
        </authorList>
    </citation>
    <scope>NUCLEOTIDE SEQUENCE [LARGE SCALE GENOMIC DNA]</scope>
    <source>
        <strain evidence="3">ATCC BAA-797 / 42BKT</strain>
    </source>
</reference>
<feature type="compositionally biased region" description="Polar residues" evidence="1">
    <location>
        <begin position="17"/>
        <end position="30"/>
    </location>
</feature>
<dbReference type="Proteomes" id="UP000034444">
    <property type="component" value="Chromosome"/>
</dbReference>
<gene>
    <name evidence="2" type="ORF">YH65_07965</name>
</gene>
<reference evidence="3" key="2">
    <citation type="journal article" date="2017" name="Stand. Genomic Sci.">
        <title>Complete genome sequence of the sulfur-oxidizing chemolithoautotrophic Sulfurovum lithotrophicum 42BKTT.</title>
        <authorList>
            <person name="Jeon W."/>
            <person name="Priscilla L."/>
            <person name="Park G."/>
            <person name="Lee H."/>
            <person name="Lee N."/>
            <person name="Lee D."/>
            <person name="Kwon H."/>
            <person name="Ahn I."/>
            <person name="Lee C."/>
            <person name="Lee H."/>
            <person name="Ahn J."/>
        </authorList>
    </citation>
    <scope>NUCLEOTIDE SEQUENCE [LARGE SCALE GENOMIC DNA]</scope>
    <source>
        <strain evidence="3">ATCC BAA-797 / 42BKT</strain>
    </source>
</reference>
<dbReference type="AlphaFoldDB" id="A0A7U4RQX5"/>
<keyword evidence="3" id="KW-1185">Reference proteome</keyword>
<dbReference type="EMBL" id="CP011308">
    <property type="protein sequence ID" value="AKF25333.1"/>
    <property type="molecule type" value="Genomic_DNA"/>
</dbReference>
<dbReference type="KEGG" id="slh:YH65_07965"/>
<evidence type="ECO:0000313" key="3">
    <source>
        <dbReference type="Proteomes" id="UP000034444"/>
    </source>
</evidence>
<proteinExistence type="predicted"/>
<protein>
    <submittedName>
        <fullName evidence="2">Uncharacterized protein</fullName>
    </submittedName>
</protein>
<evidence type="ECO:0000256" key="1">
    <source>
        <dbReference type="SAM" id="MobiDB-lite"/>
    </source>
</evidence>
<sequence>MLFPLPISKPYSCRYSNSLHSGQTLNSRRSSPAFRHKTMPRHRRSLPHISKLRWKRSSREHPRMMRKS</sequence>
<feature type="region of interest" description="Disordered" evidence="1">
    <location>
        <begin position="17"/>
        <end position="68"/>
    </location>
</feature>
<feature type="compositionally biased region" description="Basic residues" evidence="1">
    <location>
        <begin position="34"/>
        <end position="56"/>
    </location>
</feature>
<feature type="compositionally biased region" description="Basic and acidic residues" evidence="1">
    <location>
        <begin position="57"/>
        <end position="68"/>
    </location>
</feature>
<organism evidence="2 3">
    <name type="scientific">Sulfurovum lithotrophicum</name>
    <dbReference type="NCBI Taxonomy" id="206403"/>
    <lineage>
        <taxon>Bacteria</taxon>
        <taxon>Pseudomonadati</taxon>
        <taxon>Campylobacterota</taxon>
        <taxon>Epsilonproteobacteria</taxon>
        <taxon>Campylobacterales</taxon>
        <taxon>Sulfurovaceae</taxon>
        <taxon>Sulfurovum</taxon>
    </lineage>
</organism>